<reference evidence="1 2" key="1">
    <citation type="submission" date="2014-03" db="EMBL/GenBank/DDBJ databases">
        <title>The draft genome sequence of Thioclava dalianensis DLFJ1-1.</title>
        <authorList>
            <person name="Lai Q."/>
            <person name="Shao Z."/>
        </authorList>
    </citation>
    <scope>NUCLEOTIDE SEQUENCE [LARGE SCALE GENOMIC DNA]</scope>
    <source>
        <strain evidence="1 2">DLFJ1-1</strain>
    </source>
</reference>
<dbReference type="OrthoDB" id="7840472at2"/>
<proteinExistence type="predicted"/>
<name>A0A074THJ0_9RHOB</name>
<dbReference type="InterPro" id="IPR010633">
    <property type="entry name" value="Phage_lambda_GpZ"/>
</dbReference>
<accession>A0A074THJ0</accession>
<dbReference type="Pfam" id="PF06763">
    <property type="entry name" value="Minor_tail_Z"/>
    <property type="match status" value="1"/>
</dbReference>
<protein>
    <submittedName>
        <fullName evidence="1">Uncharacterized protein</fullName>
    </submittedName>
</protein>
<dbReference type="eggNOG" id="ENOG5033296">
    <property type="taxonomic scope" value="Bacteria"/>
</dbReference>
<sequence>MFSVGEIDVKGLRQFENMLGALGAEAPKAVNRAINRTGDMAKTQVVKELARQTGLPQKLIRRSVKVTRSSWTHLEYQLHSAGGDVSLKYFKKRETDEGVRAYLGDQRGWDWFAESFFRAGRWPRPRQQISWSHGHVFVRVGGRTDLEKVTSGVFIPIEMVEGATAKAFEDSVTNNLPRRLDHEISRALGL</sequence>
<evidence type="ECO:0000313" key="2">
    <source>
        <dbReference type="Proteomes" id="UP000027725"/>
    </source>
</evidence>
<evidence type="ECO:0000313" key="1">
    <source>
        <dbReference type="EMBL" id="KEP69620.1"/>
    </source>
</evidence>
<keyword evidence="2" id="KW-1185">Reference proteome</keyword>
<dbReference type="STRING" id="1185766.SAMN05216224_102710"/>
<dbReference type="EMBL" id="JHEH01000012">
    <property type="protein sequence ID" value="KEP69620.1"/>
    <property type="molecule type" value="Genomic_DNA"/>
</dbReference>
<organism evidence="1 2">
    <name type="scientific">Thioclava dalianensis</name>
    <dbReference type="NCBI Taxonomy" id="1185766"/>
    <lineage>
        <taxon>Bacteria</taxon>
        <taxon>Pseudomonadati</taxon>
        <taxon>Pseudomonadota</taxon>
        <taxon>Alphaproteobacteria</taxon>
        <taxon>Rhodobacterales</taxon>
        <taxon>Paracoccaceae</taxon>
        <taxon>Thioclava</taxon>
    </lineage>
</organism>
<dbReference type="AlphaFoldDB" id="A0A074THJ0"/>
<dbReference type="RefSeq" id="WP_038066202.1">
    <property type="nucleotide sequence ID" value="NZ_JHEH01000012.1"/>
</dbReference>
<gene>
    <name evidence="1" type="ORF">DL1_03240</name>
</gene>
<dbReference type="Proteomes" id="UP000027725">
    <property type="component" value="Unassembled WGS sequence"/>
</dbReference>
<comment type="caution">
    <text evidence="1">The sequence shown here is derived from an EMBL/GenBank/DDBJ whole genome shotgun (WGS) entry which is preliminary data.</text>
</comment>